<proteinExistence type="predicted"/>
<organism evidence="1 2">
    <name type="scientific">Rhodococcus oxybenzonivorans</name>
    <dbReference type="NCBI Taxonomy" id="1990687"/>
    <lineage>
        <taxon>Bacteria</taxon>
        <taxon>Bacillati</taxon>
        <taxon>Actinomycetota</taxon>
        <taxon>Actinomycetes</taxon>
        <taxon>Mycobacteriales</taxon>
        <taxon>Nocardiaceae</taxon>
        <taxon>Rhodococcus</taxon>
    </lineage>
</organism>
<sequence>MKAEDLFHLGIVTDKPEATRMELRALFGYEWGDEIGGPIAVAVPVVTEATRVGSDGQPFFTFHRSTTTGLRIELVSRVAQPGLQRCWSRPERPSRGPAEAH</sequence>
<protein>
    <submittedName>
        <fullName evidence="1">Uncharacterized protein</fullName>
    </submittedName>
</protein>
<keyword evidence="2" id="KW-1185">Reference proteome</keyword>
<dbReference type="RefSeq" id="WP_109327026.1">
    <property type="nucleotide sequence ID" value="NZ_CP021354.1"/>
</dbReference>
<evidence type="ECO:0000313" key="2">
    <source>
        <dbReference type="Proteomes" id="UP000245711"/>
    </source>
</evidence>
<dbReference type="AlphaFoldDB" id="A0A2S2BR54"/>
<evidence type="ECO:0000313" key="1">
    <source>
        <dbReference type="EMBL" id="AWK71091.1"/>
    </source>
</evidence>
<dbReference type="Proteomes" id="UP000245711">
    <property type="component" value="Chromosome"/>
</dbReference>
<reference evidence="1 2" key="1">
    <citation type="submission" date="2017-05" db="EMBL/GenBank/DDBJ databases">
        <title>Isolation of Rhodococcus sp. S2-17 biodegrading of BP-3.</title>
        <authorList>
            <person name="Lee Y."/>
            <person name="Kim K.H."/>
            <person name="Chun B.H."/>
            <person name="Jung H.S."/>
            <person name="Jeon C.O."/>
        </authorList>
    </citation>
    <scope>NUCLEOTIDE SEQUENCE [LARGE SCALE GENOMIC DNA]</scope>
    <source>
        <strain evidence="1 2">S2-17</strain>
    </source>
</reference>
<gene>
    <name evidence="1" type="ORF">CBI38_05395</name>
</gene>
<dbReference type="OrthoDB" id="5185674at2"/>
<dbReference type="EMBL" id="CP021354">
    <property type="protein sequence ID" value="AWK71091.1"/>
    <property type="molecule type" value="Genomic_DNA"/>
</dbReference>
<name>A0A2S2BR54_9NOCA</name>
<accession>A0A2S2BR54</accession>
<dbReference type="KEGG" id="roz:CBI38_05395"/>